<gene>
    <name evidence="1" type="ORF">SAMN04488561_5963</name>
</gene>
<dbReference type="STRING" id="561176.SAMN04488561_5963"/>
<name>A0A1H5PWP6_9ACTN</name>
<dbReference type="AlphaFoldDB" id="A0A1H5PWP6"/>
<dbReference type="PANTHER" id="PTHR37807:SF3">
    <property type="entry name" value="OS07G0160300 PROTEIN"/>
    <property type="match status" value="1"/>
</dbReference>
<keyword evidence="1" id="KW-0808">Transferase</keyword>
<dbReference type="RefSeq" id="WP_069114462.1">
    <property type="nucleotide sequence ID" value="NZ_FNUC01000004.1"/>
</dbReference>
<proteinExistence type="predicted"/>
<dbReference type="PANTHER" id="PTHR37807">
    <property type="entry name" value="OS07G0160300 PROTEIN"/>
    <property type="match status" value="1"/>
</dbReference>
<dbReference type="InterPro" id="IPR027417">
    <property type="entry name" value="P-loop_NTPase"/>
</dbReference>
<evidence type="ECO:0000313" key="1">
    <source>
        <dbReference type="EMBL" id="SEF17618.1"/>
    </source>
</evidence>
<dbReference type="Pfam" id="PF13671">
    <property type="entry name" value="AAA_33"/>
    <property type="match status" value="1"/>
</dbReference>
<protein>
    <submittedName>
        <fullName evidence="1">Predicted kinase</fullName>
    </submittedName>
</protein>
<keyword evidence="2" id="KW-1185">Reference proteome</keyword>
<dbReference type="Gene3D" id="3.40.50.300">
    <property type="entry name" value="P-loop containing nucleotide triphosphate hydrolases"/>
    <property type="match status" value="1"/>
</dbReference>
<reference evidence="2" key="1">
    <citation type="submission" date="2016-10" db="EMBL/GenBank/DDBJ databases">
        <authorList>
            <person name="Varghese N."/>
            <person name="Submissions S."/>
        </authorList>
    </citation>
    <scope>NUCLEOTIDE SEQUENCE [LARGE SCALE GENOMIC DNA]</scope>
    <source>
        <strain evidence="2">DSM 45237</strain>
    </source>
</reference>
<sequence length="174" mass="18691">MADYLVLVNGLPGAGKTTLATQLAPALTAPLLSKDAIKEALADVVGAAPASALGPVAMEAAWSIAAALPGLVVVESWWFRPRDLGYVRTGLGRCAANAMVEVWCDVPPDIARRRYAARRRHPVHDDQQRLEHAWDEWAARAEPLGVGPTVRVDTTGRVDVEEVARLVQRTLGQA</sequence>
<organism evidence="1 2">
    <name type="scientific">Jiangella alba</name>
    <dbReference type="NCBI Taxonomy" id="561176"/>
    <lineage>
        <taxon>Bacteria</taxon>
        <taxon>Bacillati</taxon>
        <taxon>Actinomycetota</taxon>
        <taxon>Actinomycetes</taxon>
        <taxon>Jiangellales</taxon>
        <taxon>Jiangellaceae</taxon>
        <taxon>Jiangella</taxon>
    </lineage>
</organism>
<dbReference type="OrthoDB" id="3819922at2"/>
<dbReference type="GO" id="GO:0016301">
    <property type="term" value="F:kinase activity"/>
    <property type="evidence" value="ECO:0007669"/>
    <property type="project" value="UniProtKB-KW"/>
</dbReference>
<accession>A0A1H5PWP6</accession>
<dbReference type="SUPFAM" id="SSF52540">
    <property type="entry name" value="P-loop containing nucleoside triphosphate hydrolases"/>
    <property type="match status" value="1"/>
</dbReference>
<dbReference type="EMBL" id="FNUC01000004">
    <property type="protein sequence ID" value="SEF17618.1"/>
    <property type="molecule type" value="Genomic_DNA"/>
</dbReference>
<dbReference type="Proteomes" id="UP000181980">
    <property type="component" value="Unassembled WGS sequence"/>
</dbReference>
<evidence type="ECO:0000313" key="2">
    <source>
        <dbReference type="Proteomes" id="UP000181980"/>
    </source>
</evidence>
<keyword evidence="1" id="KW-0418">Kinase</keyword>